<evidence type="ECO:0000256" key="4">
    <source>
        <dbReference type="ARBA" id="ARBA00022989"/>
    </source>
</evidence>
<dbReference type="InterPro" id="IPR030922">
    <property type="entry name" value="LptF"/>
</dbReference>
<dbReference type="GO" id="GO:0043190">
    <property type="term" value="C:ATP-binding cassette (ABC) transporter complex"/>
    <property type="evidence" value="ECO:0007669"/>
    <property type="project" value="InterPro"/>
</dbReference>
<comment type="subcellular location">
    <subcellularLocation>
        <location evidence="1">Cell membrane</location>
        <topology evidence="1">Multi-pass membrane protein</topology>
    </subcellularLocation>
</comment>
<evidence type="ECO:0000313" key="7">
    <source>
        <dbReference type="EMBL" id="QUT06619.1"/>
    </source>
</evidence>
<feature type="transmembrane region" description="Helical" evidence="6">
    <location>
        <begin position="340"/>
        <end position="362"/>
    </location>
</feature>
<evidence type="ECO:0000256" key="2">
    <source>
        <dbReference type="ARBA" id="ARBA00022475"/>
    </source>
</evidence>
<feature type="transmembrane region" description="Helical" evidence="6">
    <location>
        <begin position="63"/>
        <end position="84"/>
    </location>
</feature>
<evidence type="ECO:0000256" key="1">
    <source>
        <dbReference type="ARBA" id="ARBA00004651"/>
    </source>
</evidence>
<reference evidence="7" key="1">
    <citation type="submission" date="2021-04" db="EMBL/GenBank/DDBJ databases">
        <title>Isolation of p-tert-butylphenol degrading bacteria Sphingobium phenoxybenzoativorans Tas13 from active sludge.</title>
        <authorList>
            <person name="Li Y."/>
        </authorList>
    </citation>
    <scope>NUCLEOTIDE SEQUENCE</scope>
    <source>
        <strain evidence="7">Tas13</strain>
    </source>
</reference>
<evidence type="ECO:0000313" key="8">
    <source>
        <dbReference type="Proteomes" id="UP000681425"/>
    </source>
</evidence>
<protein>
    <submittedName>
        <fullName evidence="7">LPS export ABC transporter permease LptF</fullName>
    </submittedName>
</protein>
<dbReference type="RefSeq" id="WP_212609948.1">
    <property type="nucleotide sequence ID" value="NZ_CP073910.1"/>
</dbReference>
<dbReference type="GO" id="GO:0055085">
    <property type="term" value="P:transmembrane transport"/>
    <property type="evidence" value="ECO:0007669"/>
    <property type="project" value="InterPro"/>
</dbReference>
<feature type="transmembrane region" description="Helical" evidence="6">
    <location>
        <begin position="282"/>
        <end position="304"/>
    </location>
</feature>
<feature type="transmembrane region" description="Helical" evidence="6">
    <location>
        <begin position="12"/>
        <end position="32"/>
    </location>
</feature>
<dbReference type="Proteomes" id="UP000681425">
    <property type="component" value="Chromosome"/>
</dbReference>
<gene>
    <name evidence="7" type="primary">lptF</name>
    <name evidence="7" type="ORF">KFK14_03975</name>
</gene>
<keyword evidence="8" id="KW-1185">Reference proteome</keyword>
<dbReference type="Pfam" id="PF03739">
    <property type="entry name" value="LptF_LptG"/>
    <property type="match status" value="1"/>
</dbReference>
<dbReference type="EMBL" id="CP073910">
    <property type="protein sequence ID" value="QUT06619.1"/>
    <property type="molecule type" value="Genomic_DNA"/>
</dbReference>
<dbReference type="GO" id="GO:0015920">
    <property type="term" value="P:lipopolysaccharide transport"/>
    <property type="evidence" value="ECO:0007669"/>
    <property type="project" value="TreeGrafter"/>
</dbReference>
<evidence type="ECO:0000256" key="5">
    <source>
        <dbReference type="ARBA" id="ARBA00023136"/>
    </source>
</evidence>
<keyword evidence="5 6" id="KW-0472">Membrane</keyword>
<sequence>MKFLTATDRYIARLIAVPLIGTLVISAMLLVLDKMLRLFDFVAAEGGPVSVVWRMLANMLPEYLSLGIPIGLMLGILLAFRKLALSSELDVFRAVGLSYGRLLRVPYMYAIALALVNLAIVGFVQPYARYAYEGLRFELRSGALGASIKVGEFTNLGKKMTMRIEQSRDAGRNLQGIFVRANGKDGQTLAVTAAQGTFLATDDPDTIIFRLHNGVLVHDDPKYKTPRILSFSSHDLPIDLPQIENFRGRGDADRELTIPELVRVGKAPESSPALRAEVRANFHFRLVEVAMMLLLPLAALAFAIPPKRSTSALGVFLSIVFIVTYHKINEYGEAVGALGRINPIFALWVPFCAVAALILWMYHVVAHRPGGQPIGALEYAFAKIGGRVAKFFRFGRKPVQAA</sequence>
<evidence type="ECO:0000256" key="3">
    <source>
        <dbReference type="ARBA" id="ARBA00022692"/>
    </source>
</evidence>
<keyword evidence="3 6" id="KW-0812">Transmembrane</keyword>
<dbReference type="InterPro" id="IPR005495">
    <property type="entry name" value="LptG/LptF_permease"/>
</dbReference>
<evidence type="ECO:0000256" key="6">
    <source>
        <dbReference type="SAM" id="Phobius"/>
    </source>
</evidence>
<organism evidence="7 8">
    <name type="scientific">Sphingobium phenoxybenzoativorans</name>
    <dbReference type="NCBI Taxonomy" id="1592790"/>
    <lineage>
        <taxon>Bacteria</taxon>
        <taxon>Pseudomonadati</taxon>
        <taxon>Pseudomonadota</taxon>
        <taxon>Alphaproteobacteria</taxon>
        <taxon>Sphingomonadales</taxon>
        <taxon>Sphingomonadaceae</taxon>
        <taxon>Sphingobium</taxon>
    </lineage>
</organism>
<dbReference type="AlphaFoldDB" id="A0A975K935"/>
<feature type="transmembrane region" description="Helical" evidence="6">
    <location>
        <begin position="105"/>
        <end position="128"/>
    </location>
</feature>
<dbReference type="PANTHER" id="PTHR33529">
    <property type="entry name" value="SLR0882 PROTEIN-RELATED"/>
    <property type="match status" value="1"/>
</dbReference>
<name>A0A975K935_9SPHN</name>
<dbReference type="KEGG" id="spph:KFK14_03975"/>
<proteinExistence type="predicted"/>
<dbReference type="NCBIfam" id="TIGR04407">
    <property type="entry name" value="LptF_YjgP"/>
    <property type="match status" value="1"/>
</dbReference>
<keyword evidence="4 6" id="KW-1133">Transmembrane helix</keyword>
<dbReference type="PANTHER" id="PTHR33529:SF6">
    <property type="entry name" value="YJGP_YJGQ FAMILY PERMEASE"/>
    <property type="match status" value="1"/>
</dbReference>
<keyword evidence="2" id="KW-1003">Cell membrane</keyword>
<accession>A0A975K935</accession>